<dbReference type="KEGG" id="hch:HCH_03478"/>
<keyword evidence="2" id="KW-1185">Reference proteome</keyword>
<protein>
    <submittedName>
        <fullName evidence="1">Uncharacterized protein</fullName>
    </submittedName>
</protein>
<dbReference type="HOGENOM" id="CLU_3403832_0_0_6"/>
<dbReference type="EMBL" id="CP000155">
    <property type="protein sequence ID" value="ABC30224.1"/>
    <property type="molecule type" value="Genomic_DNA"/>
</dbReference>
<organism evidence="1 2">
    <name type="scientific">Hahella chejuensis (strain KCTC 2396)</name>
    <dbReference type="NCBI Taxonomy" id="349521"/>
    <lineage>
        <taxon>Bacteria</taxon>
        <taxon>Pseudomonadati</taxon>
        <taxon>Pseudomonadota</taxon>
        <taxon>Gammaproteobacteria</taxon>
        <taxon>Oceanospirillales</taxon>
        <taxon>Hahellaceae</taxon>
        <taxon>Hahella</taxon>
    </lineage>
</organism>
<accession>Q2SGK0</accession>
<sequence length="30" mass="3526">MPNFLLNLSMSDLKRLRVILDRGFLCLFEA</sequence>
<gene>
    <name evidence="1" type="ordered locus">HCH_03478</name>
</gene>
<evidence type="ECO:0000313" key="1">
    <source>
        <dbReference type="EMBL" id="ABC30224.1"/>
    </source>
</evidence>
<dbReference type="STRING" id="349521.HCH_03478"/>
<dbReference type="Proteomes" id="UP000000238">
    <property type="component" value="Chromosome"/>
</dbReference>
<name>Q2SGK0_HAHCH</name>
<evidence type="ECO:0000313" key="2">
    <source>
        <dbReference type="Proteomes" id="UP000000238"/>
    </source>
</evidence>
<reference evidence="1 2" key="1">
    <citation type="journal article" date="2005" name="Nucleic Acids Res.">
        <title>Genomic blueprint of Hahella chejuensis, a marine microbe producing an algicidal agent.</title>
        <authorList>
            <person name="Jeong H."/>
            <person name="Yim J.H."/>
            <person name="Lee C."/>
            <person name="Choi S.-H."/>
            <person name="Park Y.K."/>
            <person name="Yoon S.H."/>
            <person name="Hur C.-G."/>
            <person name="Kang H.-Y."/>
            <person name="Kim D."/>
            <person name="Lee H.H."/>
            <person name="Park K.H."/>
            <person name="Park S.-H."/>
            <person name="Park H.-S."/>
            <person name="Lee H.K."/>
            <person name="Oh T.K."/>
            <person name="Kim J.F."/>
        </authorList>
    </citation>
    <scope>NUCLEOTIDE SEQUENCE [LARGE SCALE GENOMIC DNA]</scope>
    <source>
        <strain evidence="1 2">KCTC 2396</strain>
    </source>
</reference>
<dbReference type="AlphaFoldDB" id="Q2SGK0"/>
<proteinExistence type="predicted"/>